<name>A0ABV1SDX0_9RHOB</name>
<accession>A0ABV1SDX0</accession>
<organism evidence="1 2">
    <name type="scientific">Thioclava kandeliae</name>
    <dbReference type="NCBI Taxonomy" id="3070818"/>
    <lineage>
        <taxon>Bacteria</taxon>
        <taxon>Pseudomonadati</taxon>
        <taxon>Pseudomonadota</taxon>
        <taxon>Alphaproteobacteria</taxon>
        <taxon>Rhodobacterales</taxon>
        <taxon>Paracoccaceae</taxon>
        <taxon>Thioclava</taxon>
    </lineage>
</organism>
<dbReference type="SUPFAM" id="SSF50129">
    <property type="entry name" value="GroES-like"/>
    <property type="match status" value="1"/>
</dbReference>
<gene>
    <name evidence="1" type="ORF">VSX56_04830</name>
</gene>
<comment type="caution">
    <text evidence="1">The sequence shown here is derived from an EMBL/GenBank/DDBJ whole genome shotgun (WGS) entry which is preliminary data.</text>
</comment>
<evidence type="ECO:0000313" key="2">
    <source>
        <dbReference type="Proteomes" id="UP001438953"/>
    </source>
</evidence>
<proteinExistence type="predicted"/>
<dbReference type="Gene3D" id="3.90.180.10">
    <property type="entry name" value="Medium-chain alcohol dehydrogenases, catalytic domain"/>
    <property type="match status" value="1"/>
</dbReference>
<protein>
    <submittedName>
        <fullName evidence="1">Zinc-binding dehydrogenase</fullName>
    </submittedName>
</protein>
<dbReference type="InterPro" id="IPR011032">
    <property type="entry name" value="GroES-like_sf"/>
</dbReference>
<reference evidence="1 2" key="2">
    <citation type="submission" date="2024-06" db="EMBL/GenBank/DDBJ databases">
        <title>Thioclava kandeliae sp. nov. from a rhizosphere soil sample of Kandelia candel in a mangrove.</title>
        <authorList>
            <person name="Mu T."/>
        </authorList>
    </citation>
    <scope>NUCLEOTIDE SEQUENCE [LARGE SCALE GENOMIC DNA]</scope>
    <source>
        <strain evidence="1 2">CPCC 100088</strain>
    </source>
</reference>
<dbReference type="EMBL" id="JAYWLC010000003">
    <property type="protein sequence ID" value="MER5171094.1"/>
    <property type="molecule type" value="Genomic_DNA"/>
</dbReference>
<reference evidence="1 2" key="1">
    <citation type="submission" date="2024-01" db="EMBL/GenBank/DDBJ databases">
        <authorList>
            <person name="Deng Y."/>
            <person name="Su J."/>
        </authorList>
    </citation>
    <scope>NUCLEOTIDE SEQUENCE [LARGE SCALE GENOMIC DNA]</scope>
    <source>
        <strain evidence="1 2">CPCC 100088</strain>
    </source>
</reference>
<keyword evidence="2" id="KW-1185">Reference proteome</keyword>
<evidence type="ECO:0000313" key="1">
    <source>
        <dbReference type="EMBL" id="MER5171094.1"/>
    </source>
</evidence>
<dbReference type="Proteomes" id="UP001438953">
    <property type="component" value="Unassembled WGS sequence"/>
</dbReference>
<sequence>MTLLLHLASEFFLIIEETGEGITGFACGDTVYGMIRTGAFSDSRVVPTTDIARSPERITALVGAGTVTPYVERIFRLAEVRQALELPEAGRTRGKIVLSMG</sequence>
<dbReference type="RefSeq" id="WP_350935250.1">
    <property type="nucleotide sequence ID" value="NZ_JAYWLC010000003.1"/>
</dbReference>
<dbReference type="Pfam" id="PF13602">
    <property type="entry name" value="ADH_zinc_N_2"/>
    <property type="match status" value="1"/>
</dbReference>